<name>A0AAD3DCX0_9STRA</name>
<protein>
    <recommendedName>
        <fullName evidence="1">Methyltransferase domain-containing protein</fullName>
    </recommendedName>
</protein>
<reference evidence="2 3" key="1">
    <citation type="journal article" date="2021" name="Sci. Rep.">
        <title>The genome of the diatom Chaetoceros tenuissimus carries an ancient integrated fragment of an extant virus.</title>
        <authorList>
            <person name="Hongo Y."/>
            <person name="Kimura K."/>
            <person name="Takaki Y."/>
            <person name="Yoshida Y."/>
            <person name="Baba S."/>
            <person name="Kobayashi G."/>
            <person name="Nagasaki K."/>
            <person name="Hano T."/>
            <person name="Tomaru Y."/>
        </authorList>
    </citation>
    <scope>NUCLEOTIDE SEQUENCE [LARGE SCALE GENOMIC DNA]</scope>
    <source>
        <strain evidence="2 3">NIES-3715</strain>
    </source>
</reference>
<proteinExistence type="predicted"/>
<dbReference type="InterPro" id="IPR026913">
    <property type="entry name" value="METTL24"/>
</dbReference>
<gene>
    <name evidence="2" type="ORF">CTEN210_18678</name>
</gene>
<dbReference type="Pfam" id="PF13383">
    <property type="entry name" value="Methyltransf_22"/>
    <property type="match status" value="1"/>
</dbReference>
<evidence type="ECO:0000259" key="1">
    <source>
        <dbReference type="Pfam" id="PF13383"/>
    </source>
</evidence>
<dbReference type="Proteomes" id="UP001054902">
    <property type="component" value="Unassembled WGS sequence"/>
</dbReference>
<evidence type="ECO:0000313" key="2">
    <source>
        <dbReference type="EMBL" id="GFH62202.1"/>
    </source>
</evidence>
<comment type="caution">
    <text evidence="2">The sequence shown here is derived from an EMBL/GenBank/DDBJ whole genome shotgun (WGS) entry which is preliminary data.</text>
</comment>
<dbReference type="PANTHER" id="PTHR32026:SF27">
    <property type="entry name" value="METHYLTRANSFERASE FKBM DOMAIN-CONTAINING PROTEIN-RELATED"/>
    <property type="match status" value="1"/>
</dbReference>
<dbReference type="EMBL" id="BLLK01000082">
    <property type="protein sequence ID" value="GFH62202.1"/>
    <property type="molecule type" value="Genomic_DNA"/>
</dbReference>
<dbReference type="AlphaFoldDB" id="A0AAD3DCX0"/>
<dbReference type="Gene3D" id="3.40.50.150">
    <property type="entry name" value="Vaccinia Virus protein VP39"/>
    <property type="match status" value="1"/>
</dbReference>
<keyword evidence="3" id="KW-1185">Reference proteome</keyword>
<dbReference type="InterPro" id="IPR025714">
    <property type="entry name" value="Methyltranfer_dom"/>
</dbReference>
<sequence length="314" mass="36353">MLVVNLIITNNEQNKSKVRLENSDIATKQSFGFFTDISNSDWDLLRKISSSRKKHVIPDDENSFYVAGRKVQAKGKKVGSAWFQSHYEPDFSCMFKKRVGGNGLGDGPKWVCDPHRIVEQSKKRKEKYPDRPGCLIYSIGSCGDFSFEISMQKMLGIETCEVHTFDIDDYREKVPNDLNIFFHHYGIDSKSWIDEKGKRFKTIEETMKELNHFELEAIDIFKIDCEGCEYDTYTHWLDESHPALSQILVEIHGKSAKETSALLDSFLNAGYVMFSKEHNIQFPNLSISEFSFLKLAKNFRMVDVKDDGHFQFYK</sequence>
<dbReference type="PANTHER" id="PTHR32026">
    <property type="entry name" value="METHYLTRANSFERASE-LIKE PROTEIN 24"/>
    <property type="match status" value="1"/>
</dbReference>
<evidence type="ECO:0000313" key="3">
    <source>
        <dbReference type="Proteomes" id="UP001054902"/>
    </source>
</evidence>
<dbReference type="InterPro" id="IPR029063">
    <property type="entry name" value="SAM-dependent_MTases_sf"/>
</dbReference>
<feature type="domain" description="Methyltransferase" evidence="1">
    <location>
        <begin position="24"/>
        <end position="294"/>
    </location>
</feature>
<accession>A0AAD3DCX0</accession>
<organism evidence="2 3">
    <name type="scientific">Chaetoceros tenuissimus</name>
    <dbReference type="NCBI Taxonomy" id="426638"/>
    <lineage>
        <taxon>Eukaryota</taxon>
        <taxon>Sar</taxon>
        <taxon>Stramenopiles</taxon>
        <taxon>Ochrophyta</taxon>
        <taxon>Bacillariophyta</taxon>
        <taxon>Coscinodiscophyceae</taxon>
        <taxon>Chaetocerotophycidae</taxon>
        <taxon>Chaetocerotales</taxon>
        <taxon>Chaetocerotaceae</taxon>
        <taxon>Chaetoceros</taxon>
    </lineage>
</organism>